<sequence length="263" mass="29051">MNTFPRIAARAMPRPARHALLGLTLALGSVLPAHADLFADNDARRAILELRQQVAQLQQAQQQQAQQIQQVRSSLLDLNGQIEQVKGDVAQLRGQQDTTVRQLNQDVAKVVASQKDLSQRLAPLEPVSVQIDGKPFTVQPAEKAAYEQAMAAFRGSQFDAAASGFKAFIEQYPASPYIAGAQYWEGNSLFALQRYKDAITAFQAMIDDHADNAHAPQAMLGLANCQVELRQLHAARLTLEHLIKRFPNSEAARTAHDRLKKLK</sequence>
<protein>
    <submittedName>
        <fullName evidence="4">Outer membrane protein assembly factor BamD</fullName>
    </submittedName>
</protein>
<keyword evidence="1" id="KW-0732">Signal</keyword>
<organism evidence="4">
    <name type="scientific">mine drainage metagenome</name>
    <dbReference type="NCBI Taxonomy" id="410659"/>
    <lineage>
        <taxon>unclassified sequences</taxon>
        <taxon>metagenomes</taxon>
        <taxon>ecological metagenomes</taxon>
    </lineage>
</organism>
<dbReference type="InterPro" id="IPR039565">
    <property type="entry name" value="BamD-like"/>
</dbReference>
<dbReference type="SUPFAM" id="SSF48452">
    <property type="entry name" value="TPR-like"/>
    <property type="match status" value="1"/>
</dbReference>
<dbReference type="InterPro" id="IPR014162">
    <property type="entry name" value="CpoB_C"/>
</dbReference>
<keyword evidence="2" id="KW-0175">Coiled coil</keyword>
<dbReference type="InterPro" id="IPR034706">
    <property type="entry name" value="CpoB"/>
</dbReference>
<dbReference type="Gene3D" id="1.25.40.10">
    <property type="entry name" value="Tetratricopeptide repeat domain"/>
    <property type="match status" value="1"/>
</dbReference>
<dbReference type="Pfam" id="PF13525">
    <property type="entry name" value="YfiO"/>
    <property type="match status" value="1"/>
</dbReference>
<dbReference type="NCBIfam" id="TIGR02795">
    <property type="entry name" value="tol_pal_ybgF"/>
    <property type="match status" value="1"/>
</dbReference>
<feature type="domain" description="Outer membrane lipoprotein BamD-like" evidence="3">
    <location>
        <begin position="142"/>
        <end position="263"/>
    </location>
</feature>
<dbReference type="EMBL" id="MLJW01000275">
    <property type="protein sequence ID" value="OIQ90953.1"/>
    <property type="molecule type" value="Genomic_DNA"/>
</dbReference>
<dbReference type="HAMAP" id="MF_02066">
    <property type="entry name" value="CpoB"/>
    <property type="match status" value="1"/>
</dbReference>
<name>A0A1J5R4W9_9ZZZZ</name>
<dbReference type="InterPro" id="IPR011990">
    <property type="entry name" value="TPR-like_helical_dom_sf"/>
</dbReference>
<dbReference type="GO" id="GO:0051301">
    <property type="term" value="P:cell division"/>
    <property type="evidence" value="ECO:0007669"/>
    <property type="project" value="InterPro"/>
</dbReference>
<accession>A0A1J5R4W9</accession>
<comment type="caution">
    <text evidence="4">The sequence shown here is derived from an EMBL/GenBank/DDBJ whole genome shotgun (WGS) entry which is preliminary data.</text>
</comment>
<dbReference type="AlphaFoldDB" id="A0A1J5R4W9"/>
<proteinExistence type="inferred from homology"/>
<evidence type="ECO:0000256" key="2">
    <source>
        <dbReference type="SAM" id="Coils"/>
    </source>
</evidence>
<gene>
    <name evidence="4" type="primary">bamD_20</name>
    <name evidence="4" type="ORF">GALL_271590</name>
</gene>
<evidence type="ECO:0000256" key="1">
    <source>
        <dbReference type="ARBA" id="ARBA00022729"/>
    </source>
</evidence>
<reference evidence="4" key="1">
    <citation type="submission" date="2016-10" db="EMBL/GenBank/DDBJ databases">
        <title>Sequence of Gallionella enrichment culture.</title>
        <authorList>
            <person name="Poehlein A."/>
            <person name="Muehling M."/>
            <person name="Daniel R."/>
        </authorList>
    </citation>
    <scope>NUCLEOTIDE SEQUENCE</scope>
</reference>
<evidence type="ECO:0000313" key="4">
    <source>
        <dbReference type="EMBL" id="OIQ90953.1"/>
    </source>
</evidence>
<feature type="coiled-coil region" evidence="2">
    <location>
        <begin position="40"/>
        <end position="95"/>
    </location>
</feature>
<evidence type="ECO:0000259" key="3">
    <source>
        <dbReference type="Pfam" id="PF13525"/>
    </source>
</evidence>